<dbReference type="PANTHER" id="PTHR10907:SF66">
    <property type="entry name" value="MIP34848P1-RELATED"/>
    <property type="match status" value="1"/>
</dbReference>
<evidence type="ECO:0000313" key="3">
    <source>
        <dbReference type="EMBL" id="KAJ8973399.1"/>
    </source>
</evidence>
<dbReference type="Pfam" id="PF08450">
    <property type="entry name" value="SGL"/>
    <property type="match status" value="2"/>
</dbReference>
<dbReference type="PRINTS" id="PR01790">
    <property type="entry name" value="SMP30FAMILY"/>
</dbReference>
<protein>
    <recommendedName>
        <fullName evidence="2">SMP-30/Gluconolactonase/LRE-like region domain-containing protein</fullName>
    </recommendedName>
</protein>
<comment type="similarity">
    <text evidence="1">Belongs to the SMP-30/CGR1 family.</text>
</comment>
<feature type="domain" description="SMP-30/Gluconolactonase/LRE-like region" evidence="2">
    <location>
        <begin position="278"/>
        <end position="538"/>
    </location>
</feature>
<proteinExistence type="inferred from homology"/>
<sequence length="538" mass="58790">MVPKVEKVIESVTLGEGPHWDAETQALYFVDIVGYSIHKFVPSTGQHTKAKIGKDDQFVISVERQLVLIEWDGESPDVKVLKFLYEVDANTNNVFNDGKTDPFGRLWAGTMGAAPKDESIPDQEGSLFSFQGNKVTTHLTKIANGKPIYTLNKQRGFVQDGVLDGLTIDAEGNLWVAVFNGSRVIKIDPRKPGVVAETISIPTNQVTSVAFAGPNLDELYVTTAKLAVFGDAPTASEAGATFRVTGLNVILIHNIIGQVRQENGSQKSKKVVDVTFELGESPHWDAETQTLYFVDINGHSIHKYARISLGANTTFIIPVAGNNTQFVIGKAREIVLISWNGENETAEVVKTLYEVDSEYPGNVFNDGKCDPSGRLWAGTIGAPPVDLDAIVNGRGSLYSFSNNKATKQISGLGISNGLAFNERLGKFYYIDSRKGTLDEYDIDIANGTICKYHKRYLNERIEMKANGKPVFTLKNHGLEGFLDGMTIDADGNIFAAVPPGYKLIKIDPRRPETLLETIEFPAQEVTAAAFGGPNLDEL</sequence>
<dbReference type="PANTHER" id="PTHR10907">
    <property type="entry name" value="REGUCALCIN"/>
    <property type="match status" value="1"/>
</dbReference>
<evidence type="ECO:0000313" key="4">
    <source>
        <dbReference type="Proteomes" id="UP001162164"/>
    </source>
</evidence>
<dbReference type="InterPro" id="IPR005511">
    <property type="entry name" value="SMP-30"/>
</dbReference>
<keyword evidence="4" id="KW-1185">Reference proteome</keyword>
<dbReference type="EMBL" id="JAPWTJ010001181">
    <property type="protein sequence ID" value="KAJ8973399.1"/>
    <property type="molecule type" value="Genomic_DNA"/>
</dbReference>
<accession>A0ABQ9J5K2</accession>
<feature type="non-terminal residue" evidence="3">
    <location>
        <position position="538"/>
    </location>
</feature>
<dbReference type="SUPFAM" id="SSF63829">
    <property type="entry name" value="Calcium-dependent phosphotriesterase"/>
    <property type="match status" value="2"/>
</dbReference>
<dbReference type="InterPro" id="IPR011042">
    <property type="entry name" value="6-blade_b-propeller_TolB-like"/>
</dbReference>
<reference evidence="3" key="1">
    <citation type="journal article" date="2023" name="Insect Mol. Biol.">
        <title>Genome sequencing provides insights into the evolution of gene families encoding plant cell wall-degrading enzymes in longhorned beetles.</title>
        <authorList>
            <person name="Shin N.R."/>
            <person name="Okamura Y."/>
            <person name="Kirsch R."/>
            <person name="Pauchet Y."/>
        </authorList>
    </citation>
    <scope>NUCLEOTIDE SEQUENCE</scope>
    <source>
        <strain evidence="3">MMC_N1</strain>
    </source>
</reference>
<comment type="caution">
    <text evidence="3">The sequence shown here is derived from an EMBL/GenBank/DDBJ whole genome shotgun (WGS) entry which is preliminary data.</text>
</comment>
<dbReference type="InterPro" id="IPR013658">
    <property type="entry name" value="SGL"/>
</dbReference>
<dbReference type="Proteomes" id="UP001162164">
    <property type="component" value="Unassembled WGS sequence"/>
</dbReference>
<feature type="domain" description="SMP-30/Gluconolactonase/LRE-like region" evidence="2">
    <location>
        <begin position="141"/>
        <end position="224"/>
    </location>
</feature>
<gene>
    <name evidence="3" type="ORF">NQ317_006465</name>
</gene>
<dbReference type="Gene3D" id="2.120.10.30">
    <property type="entry name" value="TolB, C-terminal domain"/>
    <property type="match status" value="3"/>
</dbReference>
<evidence type="ECO:0000259" key="2">
    <source>
        <dbReference type="Pfam" id="PF08450"/>
    </source>
</evidence>
<evidence type="ECO:0000256" key="1">
    <source>
        <dbReference type="ARBA" id="ARBA00008853"/>
    </source>
</evidence>
<name>A0ABQ9J5K2_9CUCU</name>
<organism evidence="3 4">
    <name type="scientific">Molorchus minor</name>
    <dbReference type="NCBI Taxonomy" id="1323400"/>
    <lineage>
        <taxon>Eukaryota</taxon>
        <taxon>Metazoa</taxon>
        <taxon>Ecdysozoa</taxon>
        <taxon>Arthropoda</taxon>
        <taxon>Hexapoda</taxon>
        <taxon>Insecta</taxon>
        <taxon>Pterygota</taxon>
        <taxon>Neoptera</taxon>
        <taxon>Endopterygota</taxon>
        <taxon>Coleoptera</taxon>
        <taxon>Polyphaga</taxon>
        <taxon>Cucujiformia</taxon>
        <taxon>Chrysomeloidea</taxon>
        <taxon>Cerambycidae</taxon>
        <taxon>Lamiinae</taxon>
        <taxon>Monochamini</taxon>
        <taxon>Molorchus</taxon>
    </lineage>
</organism>